<accession>A0A284RU15</accession>
<sequence length="70" mass="8239">MLRLFRATAGMYEVLHSMLPCLPLTLRFEVLVGSWDGIRRRGTDKKSKHWRPTMLMRYPSFPQLASYARP</sequence>
<dbReference type="EMBL" id="FUEG01000016">
    <property type="protein sequence ID" value="SJL12243.1"/>
    <property type="molecule type" value="Genomic_DNA"/>
</dbReference>
<dbReference type="AlphaFoldDB" id="A0A284RU15"/>
<keyword evidence="2" id="KW-1185">Reference proteome</keyword>
<reference evidence="2" key="1">
    <citation type="journal article" date="2017" name="Nat. Ecol. Evol.">
        <title>Genome expansion and lineage-specific genetic innovations in the forest pathogenic fungi Armillaria.</title>
        <authorList>
            <person name="Sipos G."/>
            <person name="Prasanna A.N."/>
            <person name="Walter M.C."/>
            <person name="O'Connor E."/>
            <person name="Balint B."/>
            <person name="Krizsan K."/>
            <person name="Kiss B."/>
            <person name="Hess J."/>
            <person name="Varga T."/>
            <person name="Slot J."/>
            <person name="Riley R."/>
            <person name="Boka B."/>
            <person name="Rigling D."/>
            <person name="Barry K."/>
            <person name="Lee J."/>
            <person name="Mihaltcheva S."/>
            <person name="LaButti K."/>
            <person name="Lipzen A."/>
            <person name="Waldron R."/>
            <person name="Moloney N.M."/>
            <person name="Sperisen C."/>
            <person name="Kredics L."/>
            <person name="Vagvoelgyi C."/>
            <person name="Patrignani A."/>
            <person name="Fitzpatrick D."/>
            <person name="Nagy I."/>
            <person name="Doyle S."/>
            <person name="Anderson J.B."/>
            <person name="Grigoriev I.V."/>
            <person name="Gueldener U."/>
            <person name="Muensterkoetter M."/>
            <person name="Nagy L.G."/>
        </authorList>
    </citation>
    <scope>NUCLEOTIDE SEQUENCE [LARGE SCALE GENOMIC DNA]</scope>
    <source>
        <strain evidence="2">C18/9</strain>
    </source>
</reference>
<protein>
    <submittedName>
        <fullName evidence="1">Uncharacterized protein</fullName>
    </submittedName>
</protein>
<evidence type="ECO:0000313" key="2">
    <source>
        <dbReference type="Proteomes" id="UP000219338"/>
    </source>
</evidence>
<organism evidence="1 2">
    <name type="scientific">Armillaria ostoyae</name>
    <name type="common">Armillaria root rot fungus</name>
    <dbReference type="NCBI Taxonomy" id="47428"/>
    <lineage>
        <taxon>Eukaryota</taxon>
        <taxon>Fungi</taxon>
        <taxon>Dikarya</taxon>
        <taxon>Basidiomycota</taxon>
        <taxon>Agaricomycotina</taxon>
        <taxon>Agaricomycetes</taxon>
        <taxon>Agaricomycetidae</taxon>
        <taxon>Agaricales</taxon>
        <taxon>Marasmiineae</taxon>
        <taxon>Physalacriaceae</taxon>
        <taxon>Armillaria</taxon>
    </lineage>
</organism>
<gene>
    <name evidence="1" type="ORF">ARMOST_15666</name>
</gene>
<proteinExistence type="predicted"/>
<dbReference type="Proteomes" id="UP000219338">
    <property type="component" value="Unassembled WGS sequence"/>
</dbReference>
<evidence type="ECO:0000313" key="1">
    <source>
        <dbReference type="EMBL" id="SJL12243.1"/>
    </source>
</evidence>
<name>A0A284RU15_ARMOS</name>